<protein>
    <recommendedName>
        <fullName evidence="3">Mitochondrial protein</fullName>
    </recommendedName>
</protein>
<dbReference type="Proteomes" id="UP000298416">
    <property type="component" value="Unassembled WGS sequence"/>
</dbReference>
<reference evidence="1" key="1">
    <citation type="submission" date="2018-01" db="EMBL/GenBank/DDBJ databases">
        <authorList>
            <person name="Mao J.F."/>
        </authorList>
    </citation>
    <scope>NUCLEOTIDE SEQUENCE</scope>
    <source>
        <strain evidence="1">Huo1</strain>
        <tissue evidence="1">Leaf</tissue>
    </source>
</reference>
<organism evidence="1">
    <name type="scientific">Salvia splendens</name>
    <name type="common">Scarlet sage</name>
    <dbReference type="NCBI Taxonomy" id="180675"/>
    <lineage>
        <taxon>Eukaryota</taxon>
        <taxon>Viridiplantae</taxon>
        <taxon>Streptophyta</taxon>
        <taxon>Embryophyta</taxon>
        <taxon>Tracheophyta</taxon>
        <taxon>Spermatophyta</taxon>
        <taxon>Magnoliopsida</taxon>
        <taxon>eudicotyledons</taxon>
        <taxon>Gunneridae</taxon>
        <taxon>Pentapetalae</taxon>
        <taxon>asterids</taxon>
        <taxon>lamiids</taxon>
        <taxon>Lamiales</taxon>
        <taxon>Lamiaceae</taxon>
        <taxon>Nepetoideae</taxon>
        <taxon>Mentheae</taxon>
        <taxon>Salviinae</taxon>
        <taxon>Salvia</taxon>
        <taxon>Salvia subgen. Calosphace</taxon>
        <taxon>core Calosphace</taxon>
    </lineage>
</organism>
<keyword evidence="2" id="KW-1185">Reference proteome</keyword>
<proteinExistence type="predicted"/>
<dbReference type="PANTHER" id="PTHR11439:SF481">
    <property type="entry name" value="REVERSE TRANSCRIPTASE TY1_COPIA-TYPE DOMAIN-CONTAINING PROTEIN"/>
    <property type="match status" value="1"/>
</dbReference>
<dbReference type="EMBL" id="PNBA02000012">
    <property type="protein sequence ID" value="KAG6405803.1"/>
    <property type="molecule type" value="Genomic_DNA"/>
</dbReference>
<evidence type="ECO:0000313" key="1">
    <source>
        <dbReference type="EMBL" id="KAG6405803.1"/>
    </source>
</evidence>
<dbReference type="PANTHER" id="PTHR11439">
    <property type="entry name" value="GAG-POL-RELATED RETROTRANSPOSON"/>
    <property type="match status" value="1"/>
</dbReference>
<name>A0A8X8X2Y9_SALSN</name>
<reference evidence="1" key="2">
    <citation type="submission" date="2020-08" db="EMBL/GenBank/DDBJ databases">
        <title>Plant Genome Project.</title>
        <authorList>
            <person name="Zhang R.-G."/>
        </authorList>
    </citation>
    <scope>NUCLEOTIDE SEQUENCE</scope>
    <source>
        <strain evidence="1">Huo1</strain>
        <tissue evidence="1">Leaf</tissue>
    </source>
</reference>
<dbReference type="AlphaFoldDB" id="A0A8X8X2Y9"/>
<sequence>MTTPMESYLKLAKDEGKLLADATLFRQLVGSLFYLPITRPHLSITRPDISFSVGVISQFMGKPREPQLIAAKRILRYIKNTLHFILHYKQGTSFLLSGFVDADWAGDMNDRRSTIGYCFDRGSAAISWCSKKQSTVALSNCEADGCSRPALNGRASAFGEALRGGSNACDGNGESKKHRDGGWASCDAGQSMWLGRRSAYSRDEFRLGSGDRSEHVVAMPGRPRS</sequence>
<evidence type="ECO:0000313" key="2">
    <source>
        <dbReference type="Proteomes" id="UP000298416"/>
    </source>
</evidence>
<evidence type="ECO:0008006" key="3">
    <source>
        <dbReference type="Google" id="ProtNLM"/>
    </source>
</evidence>
<comment type="caution">
    <text evidence="1">The sequence shown here is derived from an EMBL/GenBank/DDBJ whole genome shotgun (WGS) entry which is preliminary data.</text>
</comment>
<gene>
    <name evidence="1" type="ORF">SASPL_133397</name>
</gene>
<dbReference type="CDD" id="cd09272">
    <property type="entry name" value="RNase_HI_RT_Ty1"/>
    <property type="match status" value="1"/>
</dbReference>
<accession>A0A8X8X2Y9</accession>